<sequence>MREIDFPDLIPRLEKVEEDRLVHPLLAEFEVISGNRRFCAVFLRYVVPGAAGGQDVQDTVDQPAGVTPRSADMGLCWGRCFRMMSQRSPSISRKAMTLSII</sequence>
<dbReference type="EMBL" id="LHQS01000003">
    <property type="protein sequence ID" value="RXE55295.1"/>
    <property type="molecule type" value="Genomic_DNA"/>
</dbReference>
<evidence type="ECO:0000313" key="1">
    <source>
        <dbReference type="EMBL" id="RXE55295.1"/>
    </source>
</evidence>
<organism evidence="1 2">
    <name type="scientific">Methanoculleus taiwanensis</name>
    <dbReference type="NCBI Taxonomy" id="1550565"/>
    <lineage>
        <taxon>Archaea</taxon>
        <taxon>Methanobacteriati</taxon>
        <taxon>Methanobacteriota</taxon>
        <taxon>Stenosarchaea group</taxon>
        <taxon>Methanomicrobia</taxon>
        <taxon>Methanomicrobiales</taxon>
        <taxon>Methanomicrobiaceae</taxon>
        <taxon>Methanoculleus</taxon>
    </lineage>
</organism>
<dbReference type="AlphaFoldDB" id="A0A498GYW4"/>
<reference evidence="1 2" key="1">
    <citation type="journal article" date="2015" name="Int. J. Syst. Evol. Microbiol.">
        <title>Methanoculleus taiwanensis sp. nov., a methanogen isolated from deep marine sediment at the deformation front area near Taiwan.</title>
        <authorList>
            <person name="Weng C.Y."/>
            <person name="Chen S.C."/>
            <person name="Lai M.C."/>
            <person name="Wu S.Y."/>
            <person name="Lin S."/>
            <person name="Yang T.F."/>
            <person name="Chen P.C."/>
        </authorList>
    </citation>
    <scope>NUCLEOTIDE SEQUENCE [LARGE SCALE GENOMIC DNA]</scope>
    <source>
        <strain evidence="1 2">CYW4</strain>
    </source>
</reference>
<evidence type="ECO:0000313" key="2">
    <source>
        <dbReference type="Proteomes" id="UP000290932"/>
    </source>
</evidence>
<gene>
    <name evidence="1" type="ORF">ABH15_10995</name>
</gene>
<dbReference type="Proteomes" id="UP000290932">
    <property type="component" value="Unassembled WGS sequence"/>
</dbReference>
<comment type="caution">
    <text evidence="1">The sequence shown here is derived from an EMBL/GenBank/DDBJ whole genome shotgun (WGS) entry which is preliminary data.</text>
</comment>
<protein>
    <submittedName>
        <fullName evidence="1">Uncharacterized protein</fullName>
    </submittedName>
</protein>
<keyword evidence="2" id="KW-1185">Reference proteome</keyword>
<proteinExistence type="predicted"/>
<name>A0A498GYW4_9EURY</name>
<accession>A0A498GYW4</accession>